<sequence length="410" mass="45530">MKKMVAKWSYTDVFGALSYNMKVLGQGDGPIAFPTTTADRRKNMPGDQQEAVTLPWSWWVRLKISDFLVIAVVITPAVNLFWRGTWNLLEESLPGDAGSRAWLSLAIGSPVLLLAGLLQHPLRRLGVRVQGKSMLGYHVLGMLYSYVIAFASVSQWRGFWNLPNYYIPQMDTPSGYGLRTLLGFVAMVILRTVLLGGGCPRSVSVDFDPDPFRVDLRFHTNKAERFSWRFVLDVMFSLWACDFATVQYWAGLWGFLDVVLFPDNPCFSYWLSVGIGYGVYVLATFAQYPVSALSKHLQGTDKEFWKRLALEDAYLLIVNSGVVNIWRGVWSVYDCYILPEQPKLSAWLTHGGGAAVCFLVFAGRSLSNGGGIGVSIDGEADDGTAVLNGSYLQAGPNETARRVELDVSTN</sequence>
<dbReference type="AlphaFoldDB" id="C3YER4"/>
<feature type="transmembrane region" description="Helical" evidence="1">
    <location>
        <begin position="269"/>
        <end position="293"/>
    </location>
</feature>
<keyword evidence="1" id="KW-0812">Transmembrane</keyword>
<feature type="transmembrane region" description="Helical" evidence="1">
    <location>
        <begin position="230"/>
        <end position="249"/>
    </location>
</feature>
<dbReference type="InParanoid" id="C3YER4"/>
<dbReference type="PANTHER" id="PTHR35270:SF2">
    <property type="entry name" value="FUSELESS, ISOFORM A"/>
    <property type="match status" value="1"/>
</dbReference>
<reference evidence="2" key="1">
    <citation type="journal article" date="2008" name="Nature">
        <title>The amphioxus genome and the evolution of the chordate karyotype.</title>
        <authorList>
            <consortium name="US DOE Joint Genome Institute (JGI-PGF)"/>
            <person name="Putnam N.H."/>
            <person name="Butts T."/>
            <person name="Ferrier D.E.K."/>
            <person name="Furlong R.F."/>
            <person name="Hellsten U."/>
            <person name="Kawashima T."/>
            <person name="Robinson-Rechavi M."/>
            <person name="Shoguchi E."/>
            <person name="Terry A."/>
            <person name="Yu J.-K."/>
            <person name="Benito-Gutierrez E.L."/>
            <person name="Dubchak I."/>
            <person name="Garcia-Fernandez J."/>
            <person name="Gibson-Brown J.J."/>
            <person name="Grigoriev I.V."/>
            <person name="Horton A.C."/>
            <person name="de Jong P.J."/>
            <person name="Jurka J."/>
            <person name="Kapitonov V.V."/>
            <person name="Kohara Y."/>
            <person name="Kuroki Y."/>
            <person name="Lindquist E."/>
            <person name="Lucas S."/>
            <person name="Osoegawa K."/>
            <person name="Pennacchio L.A."/>
            <person name="Salamov A.A."/>
            <person name="Satou Y."/>
            <person name="Sauka-Spengler T."/>
            <person name="Schmutz J."/>
            <person name="Shin-I T."/>
            <person name="Toyoda A."/>
            <person name="Bronner-Fraser M."/>
            <person name="Fujiyama A."/>
            <person name="Holland L.Z."/>
            <person name="Holland P.W.H."/>
            <person name="Satoh N."/>
            <person name="Rokhsar D.S."/>
        </authorList>
    </citation>
    <scope>NUCLEOTIDE SEQUENCE [LARGE SCALE GENOMIC DNA]</scope>
    <source>
        <strain evidence="2">S238N-H82</strain>
        <tissue evidence="2">Testes</tissue>
    </source>
</reference>
<protein>
    <submittedName>
        <fullName evidence="2">Uncharacterized protein</fullName>
    </submittedName>
</protein>
<feature type="transmembrane region" description="Helical" evidence="1">
    <location>
        <begin position="64"/>
        <end position="82"/>
    </location>
</feature>
<dbReference type="Pfam" id="PF15993">
    <property type="entry name" value="Fuseless"/>
    <property type="match status" value="1"/>
</dbReference>
<feature type="transmembrane region" description="Helical" evidence="1">
    <location>
        <begin position="176"/>
        <end position="194"/>
    </location>
</feature>
<dbReference type="InterPro" id="IPR032751">
    <property type="entry name" value="Fuseless"/>
</dbReference>
<evidence type="ECO:0000256" key="1">
    <source>
        <dbReference type="SAM" id="Phobius"/>
    </source>
</evidence>
<keyword evidence="1" id="KW-0472">Membrane</keyword>
<evidence type="ECO:0000313" key="2">
    <source>
        <dbReference type="EMBL" id="EEN61158.1"/>
    </source>
</evidence>
<dbReference type="EMBL" id="GG666507">
    <property type="protein sequence ID" value="EEN61158.1"/>
    <property type="molecule type" value="Genomic_DNA"/>
</dbReference>
<accession>C3YER4</accession>
<organism>
    <name type="scientific">Branchiostoma floridae</name>
    <name type="common">Florida lancelet</name>
    <name type="synonym">Amphioxus</name>
    <dbReference type="NCBI Taxonomy" id="7739"/>
    <lineage>
        <taxon>Eukaryota</taxon>
        <taxon>Metazoa</taxon>
        <taxon>Chordata</taxon>
        <taxon>Cephalochordata</taxon>
        <taxon>Leptocardii</taxon>
        <taxon>Amphioxiformes</taxon>
        <taxon>Branchiostomatidae</taxon>
        <taxon>Branchiostoma</taxon>
    </lineage>
</organism>
<gene>
    <name evidence="2" type="ORF">BRAFLDRAFT_80917</name>
</gene>
<keyword evidence="1" id="KW-1133">Transmembrane helix</keyword>
<dbReference type="PANTHER" id="PTHR35270">
    <property type="entry name" value="FUSELESS, ISOFORM A"/>
    <property type="match status" value="1"/>
</dbReference>
<dbReference type="eggNOG" id="ENOG502QUG4">
    <property type="taxonomic scope" value="Eukaryota"/>
</dbReference>
<name>C3YER4_BRAFL</name>
<proteinExistence type="predicted"/>
<feature type="transmembrane region" description="Helical" evidence="1">
    <location>
        <begin position="134"/>
        <end position="156"/>
    </location>
</feature>
<feature type="transmembrane region" description="Helical" evidence="1">
    <location>
        <begin position="102"/>
        <end position="122"/>
    </location>
</feature>